<evidence type="ECO:0000259" key="1">
    <source>
        <dbReference type="Pfam" id="PF12867"/>
    </source>
</evidence>
<comment type="caution">
    <text evidence="2">The sequence shown here is derived from an EMBL/GenBank/DDBJ whole genome shotgun (WGS) entry which is preliminary data.</text>
</comment>
<dbReference type="OrthoDB" id="5564877at2759"/>
<dbReference type="InterPro" id="IPR024775">
    <property type="entry name" value="DinB-like"/>
</dbReference>
<keyword evidence="3" id="KW-1185">Reference proteome</keyword>
<evidence type="ECO:0000313" key="3">
    <source>
        <dbReference type="Proteomes" id="UP000736335"/>
    </source>
</evidence>
<name>A0A9P6HF79_9AGAM</name>
<organism evidence="2 3">
    <name type="scientific">Thelephora terrestris</name>
    <dbReference type="NCBI Taxonomy" id="56493"/>
    <lineage>
        <taxon>Eukaryota</taxon>
        <taxon>Fungi</taxon>
        <taxon>Dikarya</taxon>
        <taxon>Basidiomycota</taxon>
        <taxon>Agaricomycotina</taxon>
        <taxon>Agaricomycetes</taxon>
        <taxon>Thelephorales</taxon>
        <taxon>Thelephoraceae</taxon>
        <taxon>Thelephora</taxon>
    </lineage>
</organism>
<dbReference type="Pfam" id="PF12867">
    <property type="entry name" value="DinB_2"/>
    <property type="match status" value="1"/>
</dbReference>
<evidence type="ECO:0000313" key="2">
    <source>
        <dbReference type="EMBL" id="KAF9785986.1"/>
    </source>
</evidence>
<dbReference type="Proteomes" id="UP000736335">
    <property type="component" value="Unassembled WGS sequence"/>
</dbReference>
<dbReference type="PANTHER" id="PTHR39473:SF1">
    <property type="entry name" value="DINB-LIKE DOMAIN-CONTAINING PROTEIN"/>
    <property type="match status" value="1"/>
</dbReference>
<dbReference type="AlphaFoldDB" id="A0A9P6HF79"/>
<dbReference type="PANTHER" id="PTHR39473">
    <property type="match status" value="1"/>
</dbReference>
<dbReference type="EMBL" id="WIUZ02000006">
    <property type="protein sequence ID" value="KAF9785986.1"/>
    <property type="molecule type" value="Genomic_DNA"/>
</dbReference>
<sequence>MSPTSTTGMTFEKSADSLERLIMVARHIFTQALEFVDLLESDEQLTCDSKYLPGSTIGKHLRHARDHYTLLLDALESPPPRLVNYDVRLRNTPMESSRAAAKQAMKDTIKRLEKLIPNRALVDERLTLNAVTPHPQVFETTFGRELWFCELHAIHHWSMIRVIAGELVWFYCLPVLDYGLTWSALDSQNIKITDGSFGFAPSTLVFKGNDAALAQSRY</sequence>
<accession>A0A9P6HF79</accession>
<reference evidence="2" key="2">
    <citation type="submission" date="2020-11" db="EMBL/GenBank/DDBJ databases">
        <authorList>
            <consortium name="DOE Joint Genome Institute"/>
            <person name="Kuo A."/>
            <person name="Miyauchi S."/>
            <person name="Kiss E."/>
            <person name="Drula E."/>
            <person name="Kohler A."/>
            <person name="Sanchez-Garcia M."/>
            <person name="Andreopoulos B."/>
            <person name="Barry K.W."/>
            <person name="Bonito G."/>
            <person name="Buee M."/>
            <person name="Carver A."/>
            <person name="Chen C."/>
            <person name="Cichocki N."/>
            <person name="Clum A."/>
            <person name="Culley D."/>
            <person name="Crous P.W."/>
            <person name="Fauchery L."/>
            <person name="Girlanda M."/>
            <person name="Hayes R."/>
            <person name="Keri Z."/>
            <person name="Labutti K."/>
            <person name="Lipzen A."/>
            <person name="Lombard V."/>
            <person name="Magnuson J."/>
            <person name="Maillard F."/>
            <person name="Morin E."/>
            <person name="Murat C."/>
            <person name="Nolan M."/>
            <person name="Ohm R."/>
            <person name="Pangilinan J."/>
            <person name="Pereira M."/>
            <person name="Perotto S."/>
            <person name="Peter M."/>
            <person name="Riley R."/>
            <person name="Sitrit Y."/>
            <person name="Stielow B."/>
            <person name="Szollosi G."/>
            <person name="Zifcakova L."/>
            <person name="Stursova M."/>
            <person name="Spatafora J.W."/>
            <person name="Tedersoo L."/>
            <person name="Vaario L.-M."/>
            <person name="Yamada A."/>
            <person name="Yan M."/>
            <person name="Wang P."/>
            <person name="Xu J."/>
            <person name="Bruns T."/>
            <person name="Baldrian P."/>
            <person name="Vilgalys R."/>
            <person name="Henrissat B."/>
            <person name="Grigoriev I.V."/>
            <person name="Hibbett D."/>
            <person name="Nagy L.G."/>
            <person name="Martin F.M."/>
        </authorList>
    </citation>
    <scope>NUCLEOTIDE SEQUENCE</scope>
    <source>
        <strain evidence="2">UH-Tt-Lm1</strain>
    </source>
</reference>
<dbReference type="InterPro" id="IPR034660">
    <property type="entry name" value="DinB/YfiT-like"/>
</dbReference>
<proteinExistence type="predicted"/>
<dbReference type="SUPFAM" id="SSF109854">
    <property type="entry name" value="DinB/YfiT-like putative metalloenzymes"/>
    <property type="match status" value="1"/>
</dbReference>
<reference evidence="2" key="1">
    <citation type="journal article" date="2020" name="Nat. Commun.">
        <title>Large-scale genome sequencing of mycorrhizal fungi provides insights into the early evolution of symbiotic traits.</title>
        <authorList>
            <person name="Miyauchi S."/>
            <person name="Kiss E."/>
            <person name="Kuo A."/>
            <person name="Drula E."/>
            <person name="Kohler A."/>
            <person name="Sanchez-Garcia M."/>
            <person name="Morin E."/>
            <person name="Andreopoulos B."/>
            <person name="Barry K.W."/>
            <person name="Bonito G."/>
            <person name="Buee M."/>
            <person name="Carver A."/>
            <person name="Chen C."/>
            <person name="Cichocki N."/>
            <person name="Clum A."/>
            <person name="Culley D."/>
            <person name="Crous P.W."/>
            <person name="Fauchery L."/>
            <person name="Girlanda M."/>
            <person name="Hayes R.D."/>
            <person name="Keri Z."/>
            <person name="LaButti K."/>
            <person name="Lipzen A."/>
            <person name="Lombard V."/>
            <person name="Magnuson J."/>
            <person name="Maillard F."/>
            <person name="Murat C."/>
            <person name="Nolan M."/>
            <person name="Ohm R.A."/>
            <person name="Pangilinan J."/>
            <person name="Pereira M.F."/>
            <person name="Perotto S."/>
            <person name="Peter M."/>
            <person name="Pfister S."/>
            <person name="Riley R."/>
            <person name="Sitrit Y."/>
            <person name="Stielow J.B."/>
            <person name="Szollosi G."/>
            <person name="Zifcakova L."/>
            <person name="Stursova M."/>
            <person name="Spatafora J.W."/>
            <person name="Tedersoo L."/>
            <person name="Vaario L.M."/>
            <person name="Yamada A."/>
            <person name="Yan M."/>
            <person name="Wang P."/>
            <person name="Xu J."/>
            <person name="Bruns T."/>
            <person name="Baldrian P."/>
            <person name="Vilgalys R."/>
            <person name="Dunand C."/>
            <person name="Henrissat B."/>
            <person name="Grigoriev I.V."/>
            <person name="Hibbett D."/>
            <person name="Nagy L.G."/>
            <person name="Martin F.M."/>
        </authorList>
    </citation>
    <scope>NUCLEOTIDE SEQUENCE</scope>
    <source>
        <strain evidence="2">UH-Tt-Lm1</strain>
    </source>
</reference>
<protein>
    <recommendedName>
        <fullName evidence="1">DinB-like domain-containing protein</fullName>
    </recommendedName>
</protein>
<feature type="domain" description="DinB-like" evidence="1">
    <location>
        <begin position="34"/>
        <end position="160"/>
    </location>
</feature>
<gene>
    <name evidence="2" type="ORF">BJ322DRAFT_758165</name>
</gene>